<evidence type="ECO:0000259" key="14">
    <source>
        <dbReference type="Pfam" id="PF08263"/>
    </source>
</evidence>
<keyword evidence="10" id="KW-0675">Receptor</keyword>
<dbReference type="GeneID" id="110419849"/>
<evidence type="ECO:0000256" key="9">
    <source>
        <dbReference type="ARBA" id="ARBA00023136"/>
    </source>
</evidence>
<dbReference type="InterPro" id="IPR046956">
    <property type="entry name" value="RLP23-like"/>
</dbReference>
<evidence type="ECO:0000256" key="8">
    <source>
        <dbReference type="ARBA" id="ARBA00022989"/>
    </source>
</evidence>
<name>A0A6J1AP67_9ROSI</name>
<dbReference type="InterPro" id="IPR055414">
    <property type="entry name" value="LRR_R13L4/SHOC2-like"/>
</dbReference>
<keyword evidence="5 12" id="KW-0812">Transmembrane</keyword>
<keyword evidence="4" id="KW-0433">Leucine-rich repeat</keyword>
<dbReference type="InterPro" id="IPR013210">
    <property type="entry name" value="LRR_N_plant-typ"/>
</dbReference>
<accession>A0A6J1AP67</accession>
<evidence type="ECO:0000313" key="16">
    <source>
        <dbReference type="Proteomes" id="UP000504621"/>
    </source>
</evidence>
<dbReference type="PANTHER" id="PTHR48061">
    <property type="entry name" value="LEUCINE-RICH REPEAT RECEPTOR PROTEIN KINASE EMS1-LIKE-RELATED"/>
    <property type="match status" value="1"/>
</dbReference>
<evidence type="ECO:0000256" key="10">
    <source>
        <dbReference type="ARBA" id="ARBA00023170"/>
    </source>
</evidence>
<dbReference type="FunFam" id="3.80.10.10:FF:000233">
    <property type="entry name" value="Leucine-rich repeat receptor-like protein kinase TDR"/>
    <property type="match status" value="1"/>
</dbReference>
<sequence>MKGLMEWCFVLCFLLLSFNFQVDCSLSSFSFNSSTPSKSCPYDQSFALIQFKNSLSIDCSLSLSCDKYRRKTISWKVGTNCCFWDGVDCDSETGNVIGLDLSCSCLGGSIPSNSSLFLLHHLHKLNLAENYFRPSRMAFEFGQFTDLTHLNISGSGFLGTIPLEISHLSKLLSLDLSGNPLIFEGHVFEKLLGNLTQLRDLDLSAIDMSLVEPSSFLNISSFIRTLVLDSIGLRGKFPEDVFRLPYLQKFSLFNNDDILEISFPKTNWTGPLKLLRVSYASSLAELPDSIGNLRSLQVLDLSLCQLRGSIPASLGNLTRLNYLDLRRNLITGQLLFSFANFKQLTYLDLSYNNLVGQISDGFGNLTKLYHLSLDHNNLDGLFPFSAFNLTNIEIMSFSTNKLVGPLPYQVSGLSRLRELHLDHNFLYGRIPNWLFTLPTLVDLDLSYNSLTGPIDPFEKVAPLEIVKLQNNEIHGPIPSSVFKLVNLIHLNLSSNKLNGIFELDKLSKLNKLQILSLSNNALLSLTSGSNANYSLPNFGWLELSSCNISEFPDFVRNLEGLVYLDLSYNKIHVIEATMFLRLQSLEFLYLSHNVPLSLSNNSDVSLVLPHLSFLSLSSCNITELSNFLTAQESLLHLDLSNNNIQGQISKQTTTWGKNLNYLDLSNNFLTGLEYYPQNLGILNLGSNLLEGPLLVPPSSTTVFLVSKNKLIGEIPSAICNLTSISILDLSNNNLSGTIPECLCSGETMLGLYILDLHMNKFHGNIPDSFVVGNELQTLNLQNNDFDGPFPKSLVNCHDLEVLNIGNNKINDIFPHWLGSLPQLKVIILRSNYFHGQILLSEAESNFSVLRILDLSHNEFSGFLPTAFFKSFKGMMNLSNVEMKYMENPNGYYHFSMFVTMKGLDIQVERVLTVFTAVDFSSNKFQGKIPEIVGSLTSLQILNFSHNSLTGHIPSSLGNLAALESLDLSSNKLGGEIPMQLTGLKFLGVLNLSQNQLVGHIPQGHQFNTFLNDSYGGNLGLCGFPVSKTCGKEDTQEPPESVFHEEGIFSSALDWKFVMMGYGCGLVLGLSAGYIILTIGKPEWLATMVQRVGYKILRRLNRYH</sequence>
<dbReference type="InterPro" id="IPR001611">
    <property type="entry name" value="Leu-rich_rpt"/>
</dbReference>
<evidence type="ECO:0000256" key="5">
    <source>
        <dbReference type="ARBA" id="ARBA00022692"/>
    </source>
</evidence>
<keyword evidence="9 12" id="KW-0472">Membrane</keyword>
<comment type="similarity">
    <text evidence="2">Belongs to the RLP family.</text>
</comment>
<keyword evidence="3" id="KW-1003">Cell membrane</keyword>
<evidence type="ECO:0000256" key="7">
    <source>
        <dbReference type="ARBA" id="ARBA00022737"/>
    </source>
</evidence>
<proteinExistence type="inferred from homology"/>
<keyword evidence="16" id="KW-1185">Reference proteome</keyword>
<comment type="subcellular location">
    <subcellularLocation>
        <location evidence="1">Cell membrane</location>
        <topology evidence="1">Single-pass type I membrane protein</topology>
    </subcellularLocation>
</comment>
<dbReference type="Pfam" id="PF08263">
    <property type="entry name" value="LRRNT_2"/>
    <property type="match status" value="1"/>
</dbReference>
<dbReference type="SUPFAM" id="SSF52047">
    <property type="entry name" value="RNI-like"/>
    <property type="match status" value="1"/>
</dbReference>
<evidence type="ECO:0000256" key="2">
    <source>
        <dbReference type="ARBA" id="ARBA00009592"/>
    </source>
</evidence>
<feature type="transmembrane region" description="Helical" evidence="12">
    <location>
        <begin position="1056"/>
        <end position="1076"/>
    </location>
</feature>
<keyword evidence="8 12" id="KW-1133">Transmembrane helix</keyword>
<evidence type="ECO:0000256" key="12">
    <source>
        <dbReference type="SAM" id="Phobius"/>
    </source>
</evidence>
<dbReference type="PANTHER" id="PTHR48061:SF46">
    <property type="entry name" value="LEUCINE-RICH REPEAT-CONTAINING N-TERMINAL PLANT-TYPE DOMAIN-CONTAINING PROTEIN"/>
    <property type="match status" value="1"/>
</dbReference>
<keyword evidence="11" id="KW-0325">Glycoprotein</keyword>
<evidence type="ECO:0000256" key="3">
    <source>
        <dbReference type="ARBA" id="ARBA00022475"/>
    </source>
</evidence>
<dbReference type="OrthoDB" id="442066at2759"/>
<organism evidence="16 17">
    <name type="scientific">Herrania umbratica</name>
    <dbReference type="NCBI Taxonomy" id="108875"/>
    <lineage>
        <taxon>Eukaryota</taxon>
        <taxon>Viridiplantae</taxon>
        <taxon>Streptophyta</taxon>
        <taxon>Embryophyta</taxon>
        <taxon>Tracheophyta</taxon>
        <taxon>Spermatophyta</taxon>
        <taxon>Magnoliopsida</taxon>
        <taxon>eudicotyledons</taxon>
        <taxon>Gunneridae</taxon>
        <taxon>Pentapetalae</taxon>
        <taxon>rosids</taxon>
        <taxon>malvids</taxon>
        <taxon>Malvales</taxon>
        <taxon>Malvaceae</taxon>
        <taxon>Byttnerioideae</taxon>
        <taxon>Herrania</taxon>
    </lineage>
</organism>
<feature type="domain" description="Leucine-rich repeat-containing N-terminal plant-type" evidence="14">
    <location>
        <begin position="43"/>
        <end position="90"/>
    </location>
</feature>
<feature type="chain" id="PRO_5026909451" evidence="13">
    <location>
        <begin position="25"/>
        <end position="1103"/>
    </location>
</feature>
<dbReference type="FunFam" id="3.80.10.10:FF:000095">
    <property type="entry name" value="LRR receptor-like serine/threonine-protein kinase GSO1"/>
    <property type="match status" value="1"/>
</dbReference>
<dbReference type="SUPFAM" id="SSF52075">
    <property type="entry name" value="Outer arm dynein light chain 1"/>
    <property type="match status" value="1"/>
</dbReference>
<reference evidence="17" key="1">
    <citation type="submission" date="2025-08" db="UniProtKB">
        <authorList>
            <consortium name="RefSeq"/>
        </authorList>
    </citation>
    <scope>IDENTIFICATION</scope>
    <source>
        <tissue evidence="17">Leaf</tissue>
    </source>
</reference>
<dbReference type="RefSeq" id="XP_021288650.1">
    <property type="nucleotide sequence ID" value="XM_021432975.1"/>
</dbReference>
<dbReference type="Gene3D" id="3.80.10.10">
    <property type="entry name" value="Ribonuclease Inhibitor"/>
    <property type="match status" value="5"/>
</dbReference>
<dbReference type="GO" id="GO:0009791">
    <property type="term" value="P:post-embryonic development"/>
    <property type="evidence" value="ECO:0007669"/>
    <property type="project" value="UniProtKB-ARBA"/>
</dbReference>
<dbReference type="AlphaFoldDB" id="A0A6J1AP67"/>
<evidence type="ECO:0000256" key="11">
    <source>
        <dbReference type="ARBA" id="ARBA00023180"/>
    </source>
</evidence>
<gene>
    <name evidence="17" type="primary">LOC110419849</name>
</gene>
<dbReference type="InterPro" id="IPR003591">
    <property type="entry name" value="Leu-rich_rpt_typical-subtyp"/>
</dbReference>
<evidence type="ECO:0000256" key="1">
    <source>
        <dbReference type="ARBA" id="ARBA00004251"/>
    </source>
</evidence>
<dbReference type="PRINTS" id="PR00019">
    <property type="entry name" value="LEURICHRPT"/>
</dbReference>
<evidence type="ECO:0000256" key="6">
    <source>
        <dbReference type="ARBA" id="ARBA00022729"/>
    </source>
</evidence>
<feature type="domain" description="Disease resistance R13L4/SHOC-2-like LRR" evidence="15">
    <location>
        <begin position="272"/>
        <end position="448"/>
    </location>
</feature>
<dbReference type="SMART" id="SM00365">
    <property type="entry name" value="LRR_SD22"/>
    <property type="match status" value="8"/>
</dbReference>
<dbReference type="SUPFAM" id="SSF52058">
    <property type="entry name" value="L domain-like"/>
    <property type="match status" value="2"/>
</dbReference>
<keyword evidence="6 13" id="KW-0732">Signal</keyword>
<dbReference type="Proteomes" id="UP000504621">
    <property type="component" value="Unplaced"/>
</dbReference>
<dbReference type="PROSITE" id="PS51450">
    <property type="entry name" value="LRR"/>
    <property type="match status" value="3"/>
</dbReference>
<dbReference type="Pfam" id="PF23598">
    <property type="entry name" value="LRR_14"/>
    <property type="match status" value="1"/>
</dbReference>
<feature type="signal peptide" evidence="13">
    <location>
        <begin position="1"/>
        <end position="24"/>
    </location>
</feature>
<evidence type="ECO:0000259" key="15">
    <source>
        <dbReference type="Pfam" id="PF23598"/>
    </source>
</evidence>
<dbReference type="InterPro" id="IPR032675">
    <property type="entry name" value="LRR_dom_sf"/>
</dbReference>
<evidence type="ECO:0000313" key="17">
    <source>
        <dbReference type="RefSeq" id="XP_021288650.1"/>
    </source>
</evidence>
<evidence type="ECO:0000256" key="4">
    <source>
        <dbReference type="ARBA" id="ARBA00022614"/>
    </source>
</evidence>
<dbReference type="GO" id="GO:0005886">
    <property type="term" value="C:plasma membrane"/>
    <property type="evidence" value="ECO:0007669"/>
    <property type="project" value="UniProtKB-SubCell"/>
</dbReference>
<protein>
    <submittedName>
        <fullName evidence="17">Receptor-like protein 12</fullName>
    </submittedName>
</protein>
<dbReference type="Pfam" id="PF00560">
    <property type="entry name" value="LRR_1"/>
    <property type="match status" value="3"/>
</dbReference>
<keyword evidence="7" id="KW-0677">Repeat</keyword>
<evidence type="ECO:0000256" key="13">
    <source>
        <dbReference type="SAM" id="SignalP"/>
    </source>
</evidence>
<dbReference type="SMART" id="SM00369">
    <property type="entry name" value="LRR_TYP"/>
    <property type="match status" value="14"/>
</dbReference>
<dbReference type="Pfam" id="PF13855">
    <property type="entry name" value="LRR_8"/>
    <property type="match status" value="4"/>
</dbReference>